<keyword evidence="6 8" id="KW-0802">TPR repeat</keyword>
<keyword evidence="7" id="KW-0576">Peroxisome</keyword>
<feature type="repeat" description="TPR" evidence="8">
    <location>
        <begin position="260"/>
        <end position="293"/>
    </location>
</feature>
<evidence type="ECO:0000256" key="8">
    <source>
        <dbReference type="PROSITE-ProRule" id="PRU00339"/>
    </source>
</evidence>
<dbReference type="Pfam" id="PF13414">
    <property type="entry name" value="TPR_11"/>
    <property type="match status" value="1"/>
</dbReference>
<reference evidence="9" key="1">
    <citation type="submission" date="2022-01" db="EMBL/GenBank/DDBJ databases">
        <authorList>
            <person name="King R."/>
        </authorList>
    </citation>
    <scope>NUCLEOTIDE SEQUENCE</scope>
</reference>
<evidence type="ECO:0008006" key="11">
    <source>
        <dbReference type="Google" id="ProtNLM"/>
    </source>
</evidence>
<dbReference type="Gene3D" id="1.25.40.10">
    <property type="entry name" value="Tetratricopeptide repeat domain"/>
    <property type="match status" value="1"/>
</dbReference>
<dbReference type="Proteomes" id="UP001153620">
    <property type="component" value="Chromosome 4"/>
</dbReference>
<evidence type="ECO:0000313" key="9">
    <source>
        <dbReference type="EMBL" id="CAG9811376.1"/>
    </source>
</evidence>
<dbReference type="Pfam" id="PF13432">
    <property type="entry name" value="TPR_16"/>
    <property type="match status" value="1"/>
</dbReference>
<evidence type="ECO:0000256" key="1">
    <source>
        <dbReference type="ARBA" id="ARBA00004275"/>
    </source>
</evidence>
<dbReference type="PANTHER" id="PTHR10130:SF0">
    <property type="entry name" value="GH08708P"/>
    <property type="match status" value="1"/>
</dbReference>
<dbReference type="EMBL" id="OU895880">
    <property type="protein sequence ID" value="CAG9811376.1"/>
    <property type="molecule type" value="Genomic_DNA"/>
</dbReference>
<protein>
    <recommendedName>
        <fullName evidence="11">Peroxisomal targeting signal 1 receptor</fullName>
    </recommendedName>
</protein>
<evidence type="ECO:0000256" key="5">
    <source>
        <dbReference type="ARBA" id="ARBA00022737"/>
    </source>
</evidence>
<feature type="repeat" description="TPR" evidence="8">
    <location>
        <begin position="410"/>
        <end position="443"/>
    </location>
</feature>
<evidence type="ECO:0000256" key="6">
    <source>
        <dbReference type="ARBA" id="ARBA00022803"/>
    </source>
</evidence>
<keyword evidence="10" id="KW-1185">Reference proteome</keyword>
<keyword evidence="4" id="KW-0963">Cytoplasm</keyword>
<dbReference type="GO" id="GO:0005052">
    <property type="term" value="F:peroxisome matrix targeting signal-1 binding"/>
    <property type="evidence" value="ECO:0007669"/>
    <property type="project" value="TreeGrafter"/>
</dbReference>
<organism evidence="9 10">
    <name type="scientific">Chironomus riparius</name>
    <dbReference type="NCBI Taxonomy" id="315576"/>
    <lineage>
        <taxon>Eukaryota</taxon>
        <taxon>Metazoa</taxon>
        <taxon>Ecdysozoa</taxon>
        <taxon>Arthropoda</taxon>
        <taxon>Hexapoda</taxon>
        <taxon>Insecta</taxon>
        <taxon>Pterygota</taxon>
        <taxon>Neoptera</taxon>
        <taxon>Endopterygota</taxon>
        <taxon>Diptera</taxon>
        <taxon>Nematocera</taxon>
        <taxon>Chironomoidea</taxon>
        <taxon>Chironomidae</taxon>
        <taxon>Chironominae</taxon>
        <taxon>Chironomus</taxon>
    </lineage>
</organism>
<proteinExistence type="inferred from homology"/>
<dbReference type="PROSITE" id="PS50005">
    <property type="entry name" value="TPR"/>
    <property type="match status" value="4"/>
</dbReference>
<gene>
    <name evidence="9" type="ORF">CHIRRI_LOCUS14185</name>
</gene>
<comment type="similarity">
    <text evidence="3">Belongs to the peroxisomal targeting signal receptor family.</text>
</comment>
<dbReference type="SMART" id="SM00028">
    <property type="entry name" value="TPR"/>
    <property type="match status" value="5"/>
</dbReference>
<evidence type="ECO:0000256" key="3">
    <source>
        <dbReference type="ARBA" id="ARBA00005348"/>
    </source>
</evidence>
<dbReference type="InterPro" id="IPR011990">
    <property type="entry name" value="TPR-like_helical_dom_sf"/>
</dbReference>
<reference evidence="9" key="2">
    <citation type="submission" date="2022-10" db="EMBL/GenBank/DDBJ databases">
        <authorList>
            <consortium name="ENA_rothamsted_submissions"/>
            <consortium name="culmorum"/>
            <person name="King R."/>
        </authorList>
    </citation>
    <scope>NUCLEOTIDE SEQUENCE</scope>
</reference>
<sequence length="566" mass="64295">MNFKDVLENECGNVNPLMRLGKQMTADTALRDEGISANFHEKTFQPEGTFRMDMLLKEMQEMDRIVQQPVMGPKVNEVIQDTVNPVAMPLEAGADSSFAEFWQKSLSTNYTNVSNNVWSVNELPSTSMNQYRPYQRPDYSRFFPSTSAVAPHPETQKFFDQQHQSESTADDFFKEVEAITKQDEEKVAEDWTATFEETKKAEEEFNEQYNKEFWDRLQDEWKKLSSEDNSQEHPWLNDVGDYYDPYKEYKFDENNPMIDVENALEKGKAFLSAGDIPSAVLCFESAVKQEPENAEAWKLLGTSQAENEKDPNAIAALKKSLELQPNNLPVLISLAISYTNESYQSLALKMLNNWLRANPKYTNLAQPVIDEASGIEEITTSRIKAMDLQETQDLFIKAVHQNATTGNFDPDVQEALGVLFNLSSEYDKAVDCFQAAVEISPENAKLWNRLGASYANGNRPIEAVGAYQRALEIEPGFIRARYNVGVVCINLKSYKEAAEHLLLALNHQASSKQRAGINIDNMNNQMSDTLWSTLRMCISLAGRHNLQDYVDKKDLTVLSREFGMET</sequence>
<feature type="repeat" description="TPR" evidence="8">
    <location>
        <begin position="444"/>
        <end position="477"/>
    </location>
</feature>
<accession>A0A9N9WZ31</accession>
<dbReference type="GO" id="GO:0005778">
    <property type="term" value="C:peroxisomal membrane"/>
    <property type="evidence" value="ECO:0007669"/>
    <property type="project" value="TreeGrafter"/>
</dbReference>
<feature type="repeat" description="TPR" evidence="8">
    <location>
        <begin position="294"/>
        <end position="327"/>
    </location>
</feature>
<dbReference type="GO" id="GO:0005829">
    <property type="term" value="C:cytosol"/>
    <property type="evidence" value="ECO:0007669"/>
    <property type="project" value="TreeGrafter"/>
</dbReference>
<evidence type="ECO:0000256" key="2">
    <source>
        <dbReference type="ARBA" id="ARBA00004496"/>
    </source>
</evidence>
<dbReference type="AlphaFoldDB" id="A0A9N9WZ31"/>
<evidence type="ECO:0000256" key="7">
    <source>
        <dbReference type="ARBA" id="ARBA00023140"/>
    </source>
</evidence>
<keyword evidence="5" id="KW-0677">Repeat</keyword>
<dbReference type="InterPro" id="IPR024111">
    <property type="entry name" value="PEX5/PEX5L"/>
</dbReference>
<dbReference type="SUPFAM" id="SSF48452">
    <property type="entry name" value="TPR-like"/>
    <property type="match status" value="1"/>
</dbReference>
<dbReference type="OrthoDB" id="10006023at2759"/>
<name>A0A9N9WZ31_9DIPT</name>
<dbReference type="InterPro" id="IPR019734">
    <property type="entry name" value="TPR_rpt"/>
</dbReference>
<comment type="subcellular location">
    <subcellularLocation>
        <location evidence="2">Cytoplasm</location>
    </subcellularLocation>
    <subcellularLocation>
        <location evidence="1">Peroxisome</location>
    </subcellularLocation>
</comment>
<evidence type="ECO:0000256" key="4">
    <source>
        <dbReference type="ARBA" id="ARBA00022490"/>
    </source>
</evidence>
<evidence type="ECO:0000313" key="10">
    <source>
        <dbReference type="Proteomes" id="UP001153620"/>
    </source>
</evidence>
<dbReference type="GO" id="GO:0016560">
    <property type="term" value="P:protein import into peroxisome matrix, docking"/>
    <property type="evidence" value="ECO:0007669"/>
    <property type="project" value="TreeGrafter"/>
</dbReference>
<dbReference type="PANTHER" id="PTHR10130">
    <property type="entry name" value="PEROXISOMAL TARGETING SIGNAL 1 RECEPTOR PEX5"/>
    <property type="match status" value="1"/>
</dbReference>